<evidence type="ECO:0000313" key="2">
    <source>
        <dbReference type="EMBL" id="WNG50890.1"/>
    </source>
</evidence>
<proteinExistence type="predicted"/>
<dbReference type="Proteomes" id="UP001611383">
    <property type="component" value="Chromosome"/>
</dbReference>
<dbReference type="Gene3D" id="3.30.700.10">
    <property type="entry name" value="Glycoprotein, Type 4 Pilin"/>
    <property type="match status" value="1"/>
</dbReference>
<gene>
    <name evidence="2" type="ORF">F0U60_47260</name>
</gene>
<name>A0ABY9X678_9BACT</name>
<keyword evidence="1" id="KW-0472">Membrane</keyword>
<dbReference type="SUPFAM" id="SSF54523">
    <property type="entry name" value="Pili subunits"/>
    <property type="match status" value="1"/>
</dbReference>
<feature type="transmembrane region" description="Helical" evidence="1">
    <location>
        <begin position="25"/>
        <end position="49"/>
    </location>
</feature>
<evidence type="ECO:0000313" key="3">
    <source>
        <dbReference type="Proteomes" id="UP001611383"/>
    </source>
</evidence>
<keyword evidence="3" id="KW-1185">Reference proteome</keyword>
<keyword evidence="1" id="KW-0812">Transmembrane</keyword>
<evidence type="ECO:0000256" key="1">
    <source>
        <dbReference type="SAM" id="Phobius"/>
    </source>
</evidence>
<keyword evidence="1" id="KW-1133">Transmembrane helix</keyword>
<dbReference type="Pfam" id="PF07963">
    <property type="entry name" value="N_methyl"/>
    <property type="match status" value="1"/>
</dbReference>
<dbReference type="NCBIfam" id="TIGR02532">
    <property type="entry name" value="IV_pilin_GFxxxE"/>
    <property type="match status" value="1"/>
</dbReference>
<dbReference type="PROSITE" id="PS00409">
    <property type="entry name" value="PROKAR_NTER_METHYL"/>
    <property type="match status" value="1"/>
</dbReference>
<reference evidence="2 3" key="1">
    <citation type="submission" date="2019-08" db="EMBL/GenBank/DDBJ databases">
        <title>Archangium and Cystobacter genomes.</title>
        <authorList>
            <person name="Chen I.-C.K."/>
            <person name="Wielgoss S."/>
        </authorList>
    </citation>
    <scope>NUCLEOTIDE SEQUENCE [LARGE SCALE GENOMIC DNA]</scope>
    <source>
        <strain evidence="2 3">Cbm 6</strain>
    </source>
</reference>
<dbReference type="InterPro" id="IPR012902">
    <property type="entry name" value="N_methyl_site"/>
</dbReference>
<accession>A0ABY9X678</accession>
<protein>
    <submittedName>
        <fullName evidence="2">Prepilin-type N-terminal cleavage/methylation domain-containing protein</fullName>
    </submittedName>
</protein>
<dbReference type="EMBL" id="CP043494">
    <property type="protein sequence ID" value="WNG50890.1"/>
    <property type="molecule type" value="Genomic_DNA"/>
</dbReference>
<sequence>MGRTLHKRPSGRSFRVSTRSRSTGFTLVELLVGVAILGVLATLASLAVFHGTARSRVSNAAFEVSALYTAAQMRATSMGVPHYVVFHDDGSEFGVSLLERADSLGAFNWAGDDVTNLSAVGGLVHERLRLSHESGLGFLDLGATRTELQTLPAPFTSITLTPSGSGRLLGGCTFCTEGTGGARGVIRFSPNGTVQLMTGETEAGGVIAFAPDSRRSGPSRWVVIAAPAGAIRVF</sequence>
<organism evidence="2 3">
    <name type="scientific">Archangium minus</name>
    <dbReference type="NCBI Taxonomy" id="83450"/>
    <lineage>
        <taxon>Bacteria</taxon>
        <taxon>Pseudomonadati</taxon>
        <taxon>Myxococcota</taxon>
        <taxon>Myxococcia</taxon>
        <taxon>Myxococcales</taxon>
        <taxon>Cystobacterineae</taxon>
        <taxon>Archangiaceae</taxon>
        <taxon>Archangium</taxon>
    </lineage>
</organism>
<dbReference type="InterPro" id="IPR045584">
    <property type="entry name" value="Pilin-like"/>
</dbReference>